<evidence type="ECO:0000256" key="5">
    <source>
        <dbReference type="ARBA" id="ARBA00022840"/>
    </source>
</evidence>
<evidence type="ECO:0000256" key="1">
    <source>
        <dbReference type="ARBA" id="ARBA00022527"/>
    </source>
</evidence>
<dbReference type="InterPro" id="IPR011009">
    <property type="entry name" value="Kinase-like_dom_sf"/>
</dbReference>
<dbReference type="SUPFAM" id="SSF56112">
    <property type="entry name" value="Protein kinase-like (PK-like)"/>
    <property type="match status" value="1"/>
</dbReference>
<keyword evidence="3 6" id="KW-0547">Nucleotide-binding</keyword>
<evidence type="ECO:0000256" key="4">
    <source>
        <dbReference type="ARBA" id="ARBA00022777"/>
    </source>
</evidence>
<evidence type="ECO:0000256" key="6">
    <source>
        <dbReference type="PROSITE-ProRule" id="PRU10141"/>
    </source>
</evidence>
<evidence type="ECO:0000256" key="3">
    <source>
        <dbReference type="ARBA" id="ARBA00022741"/>
    </source>
</evidence>
<dbReference type="GO" id="GO:0004707">
    <property type="term" value="F:MAP kinase activity"/>
    <property type="evidence" value="ECO:0007669"/>
    <property type="project" value="InterPro"/>
</dbReference>
<feature type="domain" description="Protein kinase" evidence="7">
    <location>
        <begin position="27"/>
        <end position="327"/>
    </location>
</feature>
<accession>A0A814PEZ3</accession>
<dbReference type="SMART" id="SM00220">
    <property type="entry name" value="S_TKc"/>
    <property type="match status" value="1"/>
</dbReference>
<gene>
    <name evidence="8" type="ORF">CJN711_LOCUS7329</name>
</gene>
<dbReference type="InterPro" id="IPR000719">
    <property type="entry name" value="Prot_kinase_dom"/>
</dbReference>
<name>A0A814PEZ3_9BILA</name>
<dbReference type="InterPro" id="IPR003527">
    <property type="entry name" value="MAP_kinase_CS"/>
</dbReference>
<dbReference type="PROSITE" id="PS01351">
    <property type="entry name" value="MAPK"/>
    <property type="match status" value="1"/>
</dbReference>
<keyword evidence="4" id="KW-0418">Kinase</keyword>
<dbReference type="Gene3D" id="3.30.200.20">
    <property type="entry name" value="Phosphorylase Kinase, domain 1"/>
    <property type="match status" value="1"/>
</dbReference>
<evidence type="ECO:0000313" key="9">
    <source>
        <dbReference type="Proteomes" id="UP000663855"/>
    </source>
</evidence>
<dbReference type="EMBL" id="CAJNOV010002502">
    <property type="protein sequence ID" value="CAF1104780.1"/>
    <property type="molecule type" value="Genomic_DNA"/>
</dbReference>
<keyword evidence="1" id="KW-0723">Serine/threonine-protein kinase</keyword>
<evidence type="ECO:0000313" key="8">
    <source>
        <dbReference type="EMBL" id="CAF1104780.1"/>
    </source>
</evidence>
<evidence type="ECO:0000256" key="2">
    <source>
        <dbReference type="ARBA" id="ARBA00022679"/>
    </source>
</evidence>
<reference evidence="8" key="1">
    <citation type="submission" date="2021-02" db="EMBL/GenBank/DDBJ databases">
        <authorList>
            <person name="Nowell W R."/>
        </authorList>
    </citation>
    <scope>NUCLEOTIDE SEQUENCE</scope>
</reference>
<protein>
    <recommendedName>
        <fullName evidence="7">Protein kinase domain-containing protein</fullName>
    </recommendedName>
</protein>
<dbReference type="Gene3D" id="1.10.510.10">
    <property type="entry name" value="Transferase(Phosphotransferase) domain 1"/>
    <property type="match status" value="1"/>
</dbReference>
<dbReference type="PROSITE" id="PS00107">
    <property type="entry name" value="PROTEIN_KINASE_ATP"/>
    <property type="match status" value="1"/>
</dbReference>
<dbReference type="GO" id="GO:0005524">
    <property type="term" value="F:ATP binding"/>
    <property type="evidence" value="ECO:0007669"/>
    <property type="project" value="UniProtKB-UniRule"/>
</dbReference>
<feature type="binding site" evidence="6">
    <location>
        <position position="57"/>
    </location>
    <ligand>
        <name>ATP</name>
        <dbReference type="ChEBI" id="CHEBI:30616"/>
    </ligand>
</feature>
<keyword evidence="2" id="KW-0808">Transferase</keyword>
<organism evidence="8 9">
    <name type="scientific">Rotaria magnacalcarata</name>
    <dbReference type="NCBI Taxonomy" id="392030"/>
    <lineage>
        <taxon>Eukaryota</taxon>
        <taxon>Metazoa</taxon>
        <taxon>Spiralia</taxon>
        <taxon>Gnathifera</taxon>
        <taxon>Rotifera</taxon>
        <taxon>Eurotatoria</taxon>
        <taxon>Bdelloidea</taxon>
        <taxon>Philodinida</taxon>
        <taxon>Philodinidae</taxon>
        <taxon>Rotaria</taxon>
    </lineage>
</organism>
<dbReference type="AlphaFoldDB" id="A0A814PEZ3"/>
<comment type="caution">
    <text evidence="8">The sequence shown here is derived from an EMBL/GenBank/DDBJ whole genome shotgun (WGS) entry which is preliminary data.</text>
</comment>
<dbReference type="PANTHER" id="PTHR24055">
    <property type="entry name" value="MITOGEN-ACTIVATED PROTEIN KINASE"/>
    <property type="match status" value="1"/>
</dbReference>
<dbReference type="Proteomes" id="UP000663855">
    <property type="component" value="Unassembled WGS sequence"/>
</dbReference>
<proteinExistence type="predicted"/>
<dbReference type="Pfam" id="PF00069">
    <property type="entry name" value="Pkinase"/>
    <property type="match status" value="1"/>
</dbReference>
<sequence>MAAPSTSENQWYTRGCYYCHYTLPVRYQQLSHIGQGSYGTVIRAFDEEIDQWVAIKKLTRPFQSDEIAQRAYRELKLTQYLTHPDAQLLQLYHVFTPEQELENFETLYFVFNFVPLNLNQFIKRLLPIAEDHINQIIYSILRGLKYMHSAGIIHRDLKPENIGIDAQSNVTILDFGLARTVDGSEKTVYVVTRWWRAPEIIINQSKYDEKVDVWSVGCIMAELILLRPLFPGTNQLTQLDAIFDVVGTPDIETLNEISNAVPLASNGGKIQKPQQDFNKLFGYKYDQTGENKISGVSPEGIDFLRSLLTFDPRRRPTVDEALKHPFLQRYRTAEDEPTKQRLMDIHQGAKHDVQEWKSIIWQMIQEFKPPSWINNKQDDDPMSSDDD</sequence>
<dbReference type="FunFam" id="1.10.510.10:FF:000624">
    <property type="entry name" value="Mitogen-activated protein kinase"/>
    <property type="match status" value="1"/>
</dbReference>
<keyword evidence="5 6" id="KW-0067">ATP-binding</keyword>
<dbReference type="InterPro" id="IPR050117">
    <property type="entry name" value="MAPK"/>
</dbReference>
<evidence type="ECO:0000259" key="7">
    <source>
        <dbReference type="PROSITE" id="PS50011"/>
    </source>
</evidence>
<dbReference type="InterPro" id="IPR017441">
    <property type="entry name" value="Protein_kinase_ATP_BS"/>
</dbReference>
<dbReference type="PROSITE" id="PS50011">
    <property type="entry name" value="PROTEIN_KINASE_DOM"/>
    <property type="match status" value="1"/>
</dbReference>